<protein>
    <submittedName>
        <fullName evidence="2">Uncharacterized protein</fullName>
    </submittedName>
</protein>
<proteinExistence type="inferred from homology"/>
<reference evidence="2 3" key="1">
    <citation type="submission" date="2018-11" db="EMBL/GenBank/DDBJ databases">
        <authorList>
            <consortium name="Pathogen Informatics"/>
        </authorList>
    </citation>
    <scope>NUCLEOTIDE SEQUENCE [LARGE SCALE GENOMIC DNA]</scope>
</reference>
<keyword evidence="3" id="KW-1185">Reference proteome</keyword>
<dbReference type="OrthoDB" id="10261433at2759"/>
<dbReference type="PANTHER" id="PTHR45688">
    <property type="match status" value="1"/>
</dbReference>
<dbReference type="PANTHER" id="PTHR45688:SF13">
    <property type="entry name" value="ALANINE--GLYOXYLATE AMINOTRANSFERASE 2-LIKE"/>
    <property type="match status" value="1"/>
</dbReference>
<evidence type="ECO:0000313" key="3">
    <source>
        <dbReference type="Proteomes" id="UP000270094"/>
    </source>
</evidence>
<sequence length="92" mass="10832">MDRLLHAFGYFNGAKVDVLEEVRPKEEVLKKRKDLIGSKCQIFYQDDPFMVSKASMQYLYDEAGKQYIDCISNVQHVLKIMHLCYNIKIHTM</sequence>
<dbReference type="EMBL" id="UYYB01125406">
    <property type="protein sequence ID" value="VDM83801.1"/>
    <property type="molecule type" value="Genomic_DNA"/>
</dbReference>
<name>A0A3P7JDU4_STRVU</name>
<dbReference type="InterPro" id="IPR015422">
    <property type="entry name" value="PyrdxlP-dep_Trfase_small"/>
</dbReference>
<dbReference type="AlphaFoldDB" id="A0A3P7JDU4"/>
<accession>A0A3P7JDU4</accession>
<evidence type="ECO:0000256" key="1">
    <source>
        <dbReference type="ARBA" id="ARBA00008954"/>
    </source>
</evidence>
<dbReference type="Proteomes" id="UP000270094">
    <property type="component" value="Unassembled WGS sequence"/>
</dbReference>
<organism evidence="2 3">
    <name type="scientific">Strongylus vulgaris</name>
    <name type="common">Blood worm</name>
    <dbReference type="NCBI Taxonomy" id="40348"/>
    <lineage>
        <taxon>Eukaryota</taxon>
        <taxon>Metazoa</taxon>
        <taxon>Ecdysozoa</taxon>
        <taxon>Nematoda</taxon>
        <taxon>Chromadorea</taxon>
        <taxon>Rhabditida</taxon>
        <taxon>Rhabditina</taxon>
        <taxon>Rhabditomorpha</taxon>
        <taxon>Strongyloidea</taxon>
        <taxon>Strongylidae</taxon>
        <taxon>Strongylus</taxon>
    </lineage>
</organism>
<comment type="similarity">
    <text evidence="1">Belongs to the class-III pyridoxal-phosphate-dependent aminotransferase family.</text>
</comment>
<dbReference type="Gene3D" id="3.90.1150.10">
    <property type="entry name" value="Aspartate Aminotransferase, domain 1"/>
    <property type="match status" value="1"/>
</dbReference>
<evidence type="ECO:0000313" key="2">
    <source>
        <dbReference type="EMBL" id="VDM83801.1"/>
    </source>
</evidence>
<gene>
    <name evidence="2" type="ORF">SVUK_LOCUS18799</name>
</gene>
<dbReference type="GO" id="GO:0005739">
    <property type="term" value="C:mitochondrion"/>
    <property type="evidence" value="ECO:0007669"/>
    <property type="project" value="TreeGrafter"/>
</dbReference>